<dbReference type="Gene3D" id="1.20.1270.10">
    <property type="match status" value="1"/>
</dbReference>
<sequence>MLCMPEEERETHSPHVAEANKYCSKGISCRYRKTEQQITIKSSGGLFEDEIEKIIKEAKLHAKKDQEKKELIELRNTGDTTSYRIENSLNEYRDKIPREVAIEIETAVSELRNALGADDLEAIKTKLDAANKVVSKIV</sequence>
<dbReference type="InterPro" id="IPR013126">
    <property type="entry name" value="Hsp_70_fam"/>
</dbReference>
<dbReference type="GO" id="GO:0140662">
    <property type="term" value="F:ATP-dependent protein folding chaperone"/>
    <property type="evidence" value="ECO:0007669"/>
    <property type="project" value="InterPro"/>
</dbReference>
<keyword evidence="1" id="KW-0547">Nucleotide-binding</keyword>
<name>A0A835MB35_9MAGN</name>
<dbReference type="Proteomes" id="UP000631114">
    <property type="component" value="Unassembled WGS sequence"/>
</dbReference>
<dbReference type="EMBL" id="JADFTS010000003">
    <property type="protein sequence ID" value="KAF9617276.1"/>
    <property type="molecule type" value="Genomic_DNA"/>
</dbReference>
<dbReference type="InterPro" id="IPR029048">
    <property type="entry name" value="HSP70_C_sf"/>
</dbReference>
<dbReference type="FunFam" id="1.20.1270.10:FF:000001">
    <property type="entry name" value="Molecular chaperone DnaK"/>
    <property type="match status" value="1"/>
</dbReference>
<keyword evidence="2" id="KW-0067">ATP-binding</keyword>
<keyword evidence="4" id="KW-1185">Reference proteome</keyword>
<reference evidence="3 4" key="1">
    <citation type="submission" date="2020-10" db="EMBL/GenBank/DDBJ databases">
        <title>The Coptis chinensis genome and diversification of protoberbering-type alkaloids.</title>
        <authorList>
            <person name="Wang B."/>
            <person name="Shu S."/>
            <person name="Song C."/>
            <person name="Liu Y."/>
        </authorList>
    </citation>
    <scope>NUCLEOTIDE SEQUENCE [LARGE SCALE GENOMIC DNA]</scope>
    <source>
        <strain evidence="3">HL-2020</strain>
        <tissue evidence="3">Leaf</tissue>
    </source>
</reference>
<evidence type="ECO:0000313" key="4">
    <source>
        <dbReference type="Proteomes" id="UP000631114"/>
    </source>
</evidence>
<dbReference type="OrthoDB" id="2401965at2759"/>
<dbReference type="GO" id="GO:0005524">
    <property type="term" value="F:ATP binding"/>
    <property type="evidence" value="ECO:0007669"/>
    <property type="project" value="UniProtKB-KW"/>
</dbReference>
<evidence type="ECO:0000256" key="2">
    <source>
        <dbReference type="ARBA" id="ARBA00022840"/>
    </source>
</evidence>
<evidence type="ECO:0000313" key="3">
    <source>
        <dbReference type="EMBL" id="KAF9617276.1"/>
    </source>
</evidence>
<organism evidence="3 4">
    <name type="scientific">Coptis chinensis</name>
    <dbReference type="NCBI Taxonomy" id="261450"/>
    <lineage>
        <taxon>Eukaryota</taxon>
        <taxon>Viridiplantae</taxon>
        <taxon>Streptophyta</taxon>
        <taxon>Embryophyta</taxon>
        <taxon>Tracheophyta</taxon>
        <taxon>Spermatophyta</taxon>
        <taxon>Magnoliopsida</taxon>
        <taxon>Ranunculales</taxon>
        <taxon>Ranunculaceae</taxon>
        <taxon>Coptidoideae</taxon>
        <taxon>Coptis</taxon>
    </lineage>
</organism>
<proteinExistence type="predicted"/>
<dbReference type="SUPFAM" id="SSF100934">
    <property type="entry name" value="Heat shock protein 70kD (HSP70), C-terminal subdomain"/>
    <property type="match status" value="1"/>
</dbReference>
<evidence type="ECO:0000256" key="1">
    <source>
        <dbReference type="ARBA" id="ARBA00022741"/>
    </source>
</evidence>
<dbReference type="Pfam" id="PF00012">
    <property type="entry name" value="HSP70"/>
    <property type="match status" value="1"/>
</dbReference>
<accession>A0A835MB35</accession>
<comment type="caution">
    <text evidence="3">The sequence shown here is derived from an EMBL/GenBank/DDBJ whole genome shotgun (WGS) entry which is preliminary data.</text>
</comment>
<protein>
    <submittedName>
        <fullName evidence="3">Uncharacterized protein</fullName>
    </submittedName>
</protein>
<gene>
    <name evidence="3" type="ORF">IFM89_035220</name>
</gene>
<dbReference type="AlphaFoldDB" id="A0A835MB35"/>